<organism evidence="4 5">
    <name type="scientific">SAR86 cluster bacterium</name>
    <dbReference type="NCBI Taxonomy" id="2030880"/>
    <lineage>
        <taxon>Bacteria</taxon>
        <taxon>Pseudomonadati</taxon>
        <taxon>Pseudomonadota</taxon>
        <taxon>Gammaproteobacteria</taxon>
        <taxon>SAR86 cluster</taxon>
    </lineage>
</organism>
<dbReference type="CDD" id="cd14958">
    <property type="entry name" value="NHL_PAL_like"/>
    <property type="match status" value="1"/>
</dbReference>
<evidence type="ECO:0000256" key="3">
    <source>
        <dbReference type="SAM" id="SignalP"/>
    </source>
</evidence>
<dbReference type="AlphaFoldDB" id="A0A2A4MQ00"/>
<dbReference type="InterPro" id="IPR001258">
    <property type="entry name" value="NHL_repeat"/>
</dbReference>
<dbReference type="Gene3D" id="2.120.10.30">
    <property type="entry name" value="TolB, C-terminal domain"/>
    <property type="match status" value="1"/>
</dbReference>
<dbReference type="EMBL" id="NVQR01000055">
    <property type="protein sequence ID" value="PCH61827.1"/>
    <property type="molecule type" value="Genomic_DNA"/>
</dbReference>
<feature type="chain" id="PRO_5012133172" description="6-bladed beta-propeller" evidence="3">
    <location>
        <begin position="34"/>
        <end position="312"/>
    </location>
</feature>
<evidence type="ECO:0000256" key="2">
    <source>
        <dbReference type="PROSITE-ProRule" id="PRU00504"/>
    </source>
</evidence>
<dbReference type="Pfam" id="PF01436">
    <property type="entry name" value="NHL"/>
    <property type="match status" value="2"/>
</dbReference>
<comment type="caution">
    <text evidence="4">The sequence shown here is derived from an EMBL/GenBank/DDBJ whole genome shotgun (WGS) entry which is preliminary data.</text>
</comment>
<evidence type="ECO:0000313" key="5">
    <source>
        <dbReference type="Proteomes" id="UP000218172"/>
    </source>
</evidence>
<sequence>MNRISRKIMPKVIKRTLLLCGLLAALPLGQALAQEYVLDPNWPQPLPDGIEWGQVPNVTIDQDGNIYAFHRADPPVLKFDPSGKLIDSWGSDLIALPHGFRAAPDGTLMATDYDREKGHVVVRFDTNGRLLQSLGTRGFSGSLPNTFNGPADVAVAENGDIFVVDGHFNNRIVKFDAQGRYLMEWGSKGSGPGELDLPHTIVIDKRGRLLVGDRSNHRIQIFDQQGNYITEWDQFGWPSGMFIDDNDILYVADYQSKRGVTYGSAEDGTVMGFIEGSEPEGVVVDAQGNVYTGEVTGGEGGEGKIMRKFIKQ</sequence>
<dbReference type="PANTHER" id="PTHR24104">
    <property type="entry name" value="E3 UBIQUITIN-PROTEIN LIGASE NHLRC1-RELATED"/>
    <property type="match status" value="1"/>
</dbReference>
<accession>A0A2A4MQ00</accession>
<keyword evidence="3" id="KW-0732">Signal</keyword>
<protein>
    <recommendedName>
        <fullName evidence="6">6-bladed beta-propeller</fullName>
    </recommendedName>
</protein>
<dbReference type="PANTHER" id="PTHR24104:SF25">
    <property type="entry name" value="PROTEIN LIN-41"/>
    <property type="match status" value="1"/>
</dbReference>
<dbReference type="Pfam" id="PF20067">
    <property type="entry name" value="SSL_N"/>
    <property type="match status" value="1"/>
</dbReference>
<evidence type="ECO:0000256" key="1">
    <source>
        <dbReference type="ARBA" id="ARBA00022737"/>
    </source>
</evidence>
<gene>
    <name evidence="4" type="ORF">COC19_04010</name>
</gene>
<dbReference type="SUPFAM" id="SSF101898">
    <property type="entry name" value="NHL repeat"/>
    <property type="match status" value="1"/>
</dbReference>
<keyword evidence="1" id="KW-0677">Repeat</keyword>
<dbReference type="PROSITE" id="PS51125">
    <property type="entry name" value="NHL"/>
    <property type="match status" value="2"/>
</dbReference>
<proteinExistence type="predicted"/>
<evidence type="ECO:0008006" key="6">
    <source>
        <dbReference type="Google" id="ProtNLM"/>
    </source>
</evidence>
<feature type="signal peptide" evidence="3">
    <location>
        <begin position="1"/>
        <end position="33"/>
    </location>
</feature>
<reference evidence="5" key="1">
    <citation type="submission" date="2017-08" db="EMBL/GenBank/DDBJ databases">
        <title>A dynamic microbial community with high functional redundancy inhabits the cold, oxic subseafloor aquifer.</title>
        <authorList>
            <person name="Tully B.J."/>
            <person name="Wheat C.G."/>
            <person name="Glazer B.T."/>
            <person name="Huber J.A."/>
        </authorList>
    </citation>
    <scope>NUCLEOTIDE SEQUENCE [LARGE SCALE GENOMIC DNA]</scope>
</reference>
<feature type="repeat" description="NHL" evidence="2">
    <location>
        <begin position="138"/>
        <end position="178"/>
    </location>
</feature>
<dbReference type="Proteomes" id="UP000218172">
    <property type="component" value="Unassembled WGS sequence"/>
</dbReference>
<evidence type="ECO:0000313" key="4">
    <source>
        <dbReference type="EMBL" id="PCH61827.1"/>
    </source>
</evidence>
<dbReference type="InterPro" id="IPR011042">
    <property type="entry name" value="6-blade_b-propeller_TolB-like"/>
</dbReference>
<dbReference type="InterPro" id="IPR050952">
    <property type="entry name" value="TRIM-NHL_E3_ligases"/>
</dbReference>
<feature type="repeat" description="NHL" evidence="2">
    <location>
        <begin position="186"/>
        <end position="225"/>
    </location>
</feature>
<name>A0A2A4MQ00_9GAMM</name>
<dbReference type="GO" id="GO:0008270">
    <property type="term" value="F:zinc ion binding"/>
    <property type="evidence" value="ECO:0007669"/>
    <property type="project" value="UniProtKB-KW"/>
</dbReference>